<keyword evidence="4" id="KW-1185">Reference proteome</keyword>
<comment type="similarity">
    <text evidence="1">Belongs to the NAD(P)-dependent epimerase/dehydratase family.</text>
</comment>
<dbReference type="SUPFAM" id="SSF51735">
    <property type="entry name" value="NAD(P)-binding Rossmann-fold domains"/>
    <property type="match status" value="1"/>
</dbReference>
<evidence type="ECO:0000259" key="2">
    <source>
        <dbReference type="Pfam" id="PF01370"/>
    </source>
</evidence>
<sequence>MKVLVTGGAGFIGRHTVSQLLEQGYQVIVVDQRRGDHKLSCDQSVTYYEADIVSEDLEQIFAKEEPDYCIHLAAQVSVPRSFENPHLDAEVNIVGTINVLRMCVRYKVRKIVFASSAAVYGNPGIYPIEEKCTLDPQSFYGLSKYVAESYIRSFADQYHLDYTILRYANVYGVREHRTGQDGVMTAFVERMAGGMPMIIYGDGRQTRDFVYVRDVAVANALALGAGSQQIFNISSGVGLSLLELSGILQQLCEHSISVQFMPQKPGDIDRSILSNDKARNLLGWSPSYSLEEGLRAMTVHEYGVKKKRGQPFTTSLQDYSKITAI</sequence>
<dbReference type="InterPro" id="IPR001509">
    <property type="entry name" value="Epimerase_deHydtase"/>
</dbReference>
<dbReference type="Pfam" id="PF01370">
    <property type="entry name" value="Epimerase"/>
    <property type="match status" value="1"/>
</dbReference>
<dbReference type="RefSeq" id="WP_126995196.1">
    <property type="nucleotide sequence ID" value="NZ_CP034346.1"/>
</dbReference>
<evidence type="ECO:0000313" key="3">
    <source>
        <dbReference type="EMBL" id="AZS13482.1"/>
    </source>
</evidence>
<evidence type="ECO:0000313" key="4">
    <source>
        <dbReference type="Proteomes" id="UP000270678"/>
    </source>
</evidence>
<evidence type="ECO:0000256" key="1">
    <source>
        <dbReference type="ARBA" id="ARBA00007637"/>
    </source>
</evidence>
<dbReference type="AlphaFoldDB" id="A0A3S9UT49"/>
<reference evidence="4" key="1">
    <citation type="submission" date="2018-12" db="EMBL/GenBank/DDBJ databases">
        <title>Complete genome sequence of Paenibacillus sp. MBLB1234.</title>
        <authorList>
            <person name="Nam Y.-D."/>
            <person name="Kang J."/>
            <person name="Chung W.-H."/>
            <person name="Park Y.S."/>
        </authorList>
    </citation>
    <scope>NUCLEOTIDE SEQUENCE [LARGE SCALE GENOMIC DNA]</scope>
    <source>
        <strain evidence="4">MBLB1234</strain>
    </source>
</reference>
<proteinExistence type="inferred from homology"/>
<dbReference type="EMBL" id="CP034346">
    <property type="protein sequence ID" value="AZS13482.1"/>
    <property type="molecule type" value="Genomic_DNA"/>
</dbReference>
<dbReference type="OrthoDB" id="9771073at2"/>
<dbReference type="PANTHER" id="PTHR43000">
    <property type="entry name" value="DTDP-D-GLUCOSE 4,6-DEHYDRATASE-RELATED"/>
    <property type="match status" value="1"/>
</dbReference>
<dbReference type="Gene3D" id="3.40.50.720">
    <property type="entry name" value="NAD(P)-binding Rossmann-like Domain"/>
    <property type="match status" value="1"/>
</dbReference>
<dbReference type="KEGG" id="plut:EI981_02665"/>
<protein>
    <submittedName>
        <fullName evidence="3">NAD-dependent epimerase/dehydratase family protein</fullName>
    </submittedName>
</protein>
<dbReference type="Gene3D" id="3.90.25.10">
    <property type="entry name" value="UDP-galactose 4-epimerase, domain 1"/>
    <property type="match status" value="1"/>
</dbReference>
<dbReference type="Proteomes" id="UP000270678">
    <property type="component" value="Chromosome"/>
</dbReference>
<gene>
    <name evidence="3" type="ORF">EI981_02665</name>
</gene>
<accession>A0A3S9UT49</accession>
<dbReference type="InterPro" id="IPR036291">
    <property type="entry name" value="NAD(P)-bd_dom_sf"/>
</dbReference>
<name>A0A3S9UT49_9BACL</name>
<organism evidence="3 4">
    <name type="scientific">Paenibacillus lutimineralis</name>
    <dbReference type="NCBI Taxonomy" id="2707005"/>
    <lineage>
        <taxon>Bacteria</taxon>
        <taxon>Bacillati</taxon>
        <taxon>Bacillota</taxon>
        <taxon>Bacilli</taxon>
        <taxon>Bacillales</taxon>
        <taxon>Paenibacillaceae</taxon>
        <taxon>Paenibacillus</taxon>
    </lineage>
</organism>
<feature type="domain" description="NAD-dependent epimerase/dehydratase" evidence="2">
    <location>
        <begin position="3"/>
        <end position="233"/>
    </location>
</feature>